<protein>
    <recommendedName>
        <fullName evidence="1">Cell division coordinator CpoB</fullName>
    </recommendedName>
</protein>
<evidence type="ECO:0000256" key="2">
    <source>
        <dbReference type="PROSITE-ProRule" id="PRU00339"/>
    </source>
</evidence>
<dbReference type="Proteomes" id="UP000290287">
    <property type="component" value="Unassembled WGS sequence"/>
</dbReference>
<dbReference type="Gene3D" id="1.25.40.10">
    <property type="entry name" value="Tetratricopeptide repeat domain"/>
    <property type="match status" value="1"/>
</dbReference>
<dbReference type="AlphaFoldDB" id="A0A4Q0YVG2"/>
<feature type="domain" description="YbgF trimerisation" evidence="4">
    <location>
        <begin position="36"/>
        <end position="103"/>
    </location>
</feature>
<dbReference type="EMBL" id="PEIB01000001">
    <property type="protein sequence ID" value="RXJ74863.1"/>
    <property type="molecule type" value="Genomic_DNA"/>
</dbReference>
<comment type="similarity">
    <text evidence="1">Belongs to the CpoB family.</text>
</comment>
<evidence type="ECO:0000259" key="4">
    <source>
        <dbReference type="Pfam" id="PF16331"/>
    </source>
</evidence>
<feature type="region of interest" description="Disordered" evidence="3">
    <location>
        <begin position="104"/>
        <end position="126"/>
    </location>
</feature>
<dbReference type="SUPFAM" id="SSF48452">
    <property type="entry name" value="TPR-like"/>
    <property type="match status" value="1"/>
</dbReference>
<dbReference type="GO" id="GO:0043093">
    <property type="term" value="P:FtsZ-dependent cytokinesis"/>
    <property type="evidence" value="ECO:0007669"/>
    <property type="project" value="UniProtKB-UniRule"/>
</dbReference>
<dbReference type="RefSeq" id="WP_129120753.1">
    <property type="nucleotide sequence ID" value="NZ_PEIB01000001.1"/>
</dbReference>
<feature type="signal peptide" evidence="1">
    <location>
        <begin position="1"/>
        <end position="23"/>
    </location>
</feature>
<dbReference type="Pfam" id="PF13174">
    <property type="entry name" value="TPR_6"/>
    <property type="match status" value="1"/>
</dbReference>
<feature type="compositionally biased region" description="Polar residues" evidence="3">
    <location>
        <begin position="112"/>
        <end position="126"/>
    </location>
</feature>
<proteinExistence type="inferred from homology"/>
<dbReference type="Pfam" id="PF16331">
    <property type="entry name" value="TolA_bind_tri"/>
    <property type="match status" value="1"/>
</dbReference>
<feature type="repeat" description="TPR" evidence="2">
    <location>
        <begin position="201"/>
        <end position="234"/>
    </location>
</feature>
<organism evidence="5 6">
    <name type="scientific">Veronia nyctiphanis</name>
    <dbReference type="NCBI Taxonomy" id="1278244"/>
    <lineage>
        <taxon>Bacteria</taxon>
        <taxon>Pseudomonadati</taxon>
        <taxon>Pseudomonadota</taxon>
        <taxon>Gammaproteobacteria</taxon>
        <taxon>Vibrionales</taxon>
        <taxon>Vibrionaceae</taxon>
        <taxon>Veronia</taxon>
    </lineage>
</organism>
<dbReference type="InterPro" id="IPR019734">
    <property type="entry name" value="TPR_rpt"/>
</dbReference>
<gene>
    <name evidence="5" type="primary">ygbF</name>
    <name evidence="1" type="synonym">cpoB</name>
    <name evidence="5" type="ORF">CS022_01270</name>
</gene>
<dbReference type="InterPro" id="IPR032519">
    <property type="entry name" value="YbgF_tri"/>
</dbReference>
<dbReference type="InterPro" id="IPR011990">
    <property type="entry name" value="TPR-like_helical_dom_sf"/>
</dbReference>
<dbReference type="GO" id="GO:0070206">
    <property type="term" value="P:protein trimerization"/>
    <property type="evidence" value="ECO:0007669"/>
    <property type="project" value="InterPro"/>
</dbReference>
<dbReference type="Gene3D" id="1.20.5.110">
    <property type="match status" value="1"/>
</dbReference>
<dbReference type="PROSITE" id="PS50005">
    <property type="entry name" value="TPR"/>
    <property type="match status" value="1"/>
</dbReference>
<name>A0A4Q0YVG2_9GAMM</name>
<keyword evidence="6" id="KW-1185">Reference proteome</keyword>
<dbReference type="HAMAP" id="MF_02066">
    <property type="entry name" value="CpoB"/>
    <property type="match status" value="1"/>
</dbReference>
<feature type="chain" id="PRO_5021057801" description="Cell division coordinator CpoB" evidence="1">
    <location>
        <begin position="24"/>
        <end position="247"/>
    </location>
</feature>
<evidence type="ECO:0000256" key="3">
    <source>
        <dbReference type="SAM" id="MobiDB-lite"/>
    </source>
</evidence>
<dbReference type="InterPro" id="IPR034706">
    <property type="entry name" value="CpoB"/>
</dbReference>
<evidence type="ECO:0000256" key="1">
    <source>
        <dbReference type="HAMAP-Rule" id="MF_02066"/>
    </source>
</evidence>
<sequence precursor="true">MKTRTLRLLSLAILAGSVSFVSAEPAPVSELGNSKSVSERLDNLARLITARNQTQIQMQQQLDEISREIDELRGNVERNSYDLNQMLTRQRDIYREIDNLRTAKPVQEVKTDTTTPSSGSYSSNKNENADYEKAVNLILKDKDYSGATDALKAFVSAYPKSVYLANAHYWLGQLYFARGDFNSSKPHFTSVVADKSSAKRADALFKLGKIAVNQGDKTGAKGFYKQVVDQYPDSSTARDAKKELSKK</sequence>
<accession>A0A4Q0YVG2</accession>
<comment type="caution">
    <text evidence="5">The sequence shown here is derived from an EMBL/GenBank/DDBJ whole genome shotgun (WGS) entry which is preliminary data.</text>
</comment>
<keyword evidence="1" id="KW-0131">Cell cycle</keyword>
<keyword evidence="1" id="KW-0132">Cell division</keyword>
<dbReference type="InterPro" id="IPR014162">
    <property type="entry name" value="CpoB_C"/>
</dbReference>
<evidence type="ECO:0000313" key="5">
    <source>
        <dbReference type="EMBL" id="RXJ74863.1"/>
    </source>
</evidence>
<dbReference type="OrthoDB" id="9768142at2"/>
<evidence type="ECO:0000313" key="6">
    <source>
        <dbReference type="Proteomes" id="UP000290287"/>
    </source>
</evidence>
<reference evidence="5 6" key="1">
    <citation type="submission" date="2017-10" db="EMBL/GenBank/DDBJ databases">
        <title>Nyctiphanis sp. nov., isolated from the stomach of the euphausiid Nyctiphanes simplex (Hansen, 1911) in the Gulf of California.</title>
        <authorList>
            <person name="Gomez-Gil B."/>
            <person name="Aguilar-Mendez M."/>
            <person name="Lopez-Cortes A."/>
            <person name="Gomez-Gutierrez J."/>
            <person name="Roque A."/>
            <person name="Lang E."/>
            <person name="Gonzalez-Castillo A."/>
        </authorList>
    </citation>
    <scope>NUCLEOTIDE SEQUENCE [LARGE SCALE GENOMIC DNA]</scope>
    <source>
        <strain evidence="5 6">CAIM 600</strain>
    </source>
</reference>
<dbReference type="NCBIfam" id="TIGR02795">
    <property type="entry name" value="tol_pal_ybgF"/>
    <property type="match status" value="1"/>
</dbReference>
<keyword evidence="1" id="KW-0574">Periplasm</keyword>
<dbReference type="GO" id="GO:0030288">
    <property type="term" value="C:outer membrane-bounded periplasmic space"/>
    <property type="evidence" value="ECO:0007669"/>
    <property type="project" value="UniProtKB-UniRule"/>
</dbReference>
<comment type="subcellular location">
    <subcellularLocation>
        <location evidence="1">Periplasm</location>
    </subcellularLocation>
</comment>
<keyword evidence="2" id="KW-0802">TPR repeat</keyword>
<comment type="function">
    <text evidence="1">Mediates coordination of peptidoglycan synthesis and outer membrane constriction during cell division.</text>
</comment>
<keyword evidence="1" id="KW-0732">Signal</keyword>